<evidence type="ECO:0000259" key="1">
    <source>
        <dbReference type="PROSITE" id="PS50076"/>
    </source>
</evidence>
<evidence type="ECO:0000313" key="3">
    <source>
        <dbReference type="Proteomes" id="UP000228859"/>
    </source>
</evidence>
<dbReference type="RefSeq" id="WP_294893308.1">
    <property type="nucleotide sequence ID" value="NZ_DLUI01000071.1"/>
</dbReference>
<sequence length="262" mass="30736">MKVVLRNNAIFVQGSTNTLEESWMEEFFDHHIHNTLFLDNGVLVLNNENSSDQKEEFLETLSERFTKANELTGSFYSRSLKRCRTAAVRIEVPYRESEKVDIEVYAYNSGCVQFTLLTPNRWVMRYLKQQLSNLVTSSNEEDIFIDVSTAAAKSRLEKTLNRREVLHFAINYQYDDEFMSRLYGNYKGWGFGNDTIDKMIRYHAIFEIPMGSSPEDLKKRYRTLAKRYHPDRVQSKNPKIINKYTEKFQLLQEAYGALRAVS</sequence>
<dbReference type="PRINTS" id="PR00625">
    <property type="entry name" value="JDOMAIN"/>
</dbReference>
<feature type="domain" description="J" evidence="1">
    <location>
        <begin position="201"/>
        <end position="262"/>
    </location>
</feature>
<proteinExistence type="predicted"/>
<dbReference type="InterPro" id="IPR050817">
    <property type="entry name" value="DjlA_DnaK_co-chaperone"/>
</dbReference>
<dbReference type="SMART" id="SM00271">
    <property type="entry name" value="DnaJ"/>
    <property type="match status" value="1"/>
</dbReference>
<evidence type="ECO:0000313" key="2">
    <source>
        <dbReference type="EMBL" id="DAB38621.1"/>
    </source>
</evidence>
<dbReference type="InterPro" id="IPR036869">
    <property type="entry name" value="J_dom_sf"/>
</dbReference>
<reference evidence="2 3" key="1">
    <citation type="journal article" date="2017" name="Front. Microbiol.">
        <title>Comparative Genomic Analysis of the Class Epsilonproteobacteria and Proposed Reclassification to Epsilonbacteraeota (phyl. nov.).</title>
        <authorList>
            <person name="Waite D.W."/>
            <person name="Vanwonterghem I."/>
            <person name="Rinke C."/>
            <person name="Parks D.H."/>
            <person name="Zhang Y."/>
            <person name="Takai K."/>
            <person name="Sievert S.M."/>
            <person name="Simon J."/>
            <person name="Campbell B.J."/>
            <person name="Hanson T.E."/>
            <person name="Woyke T."/>
            <person name="Klotz M.G."/>
            <person name="Hugenholtz P."/>
        </authorList>
    </citation>
    <scope>NUCLEOTIDE SEQUENCE [LARGE SCALE GENOMIC DNA]</scope>
    <source>
        <strain evidence="2">UBA12443</strain>
    </source>
</reference>
<dbReference type="EMBL" id="DLUI01000071">
    <property type="protein sequence ID" value="DAB38621.1"/>
    <property type="molecule type" value="Genomic_DNA"/>
</dbReference>
<protein>
    <submittedName>
        <fullName evidence="2">Molecular chaperone DnaJ</fullName>
    </submittedName>
</protein>
<accession>A0A2D3WBD2</accession>
<dbReference type="Pfam" id="PF00226">
    <property type="entry name" value="DnaJ"/>
    <property type="match status" value="1"/>
</dbReference>
<name>A0A2D3WBD2_9BACT</name>
<organism evidence="2 3">
    <name type="scientific">Sulfuricurvum kujiense</name>
    <dbReference type="NCBI Taxonomy" id="148813"/>
    <lineage>
        <taxon>Bacteria</taxon>
        <taxon>Pseudomonadati</taxon>
        <taxon>Campylobacterota</taxon>
        <taxon>Epsilonproteobacteria</taxon>
        <taxon>Campylobacterales</taxon>
        <taxon>Sulfurimonadaceae</taxon>
        <taxon>Sulfuricurvum</taxon>
    </lineage>
</organism>
<dbReference type="PANTHER" id="PTHR24074">
    <property type="entry name" value="CO-CHAPERONE PROTEIN DJLA"/>
    <property type="match status" value="1"/>
</dbReference>
<dbReference type="Gene3D" id="1.10.287.110">
    <property type="entry name" value="DnaJ domain"/>
    <property type="match status" value="1"/>
</dbReference>
<gene>
    <name evidence="2" type="ORF">CFH83_04860</name>
</gene>
<dbReference type="AlphaFoldDB" id="A0A2D3WBD2"/>
<dbReference type="CDD" id="cd06257">
    <property type="entry name" value="DnaJ"/>
    <property type="match status" value="1"/>
</dbReference>
<dbReference type="PROSITE" id="PS50076">
    <property type="entry name" value="DNAJ_2"/>
    <property type="match status" value="1"/>
</dbReference>
<dbReference type="Proteomes" id="UP000228859">
    <property type="component" value="Unassembled WGS sequence"/>
</dbReference>
<dbReference type="InterPro" id="IPR001623">
    <property type="entry name" value="DnaJ_domain"/>
</dbReference>
<comment type="caution">
    <text evidence="2">The sequence shown here is derived from an EMBL/GenBank/DDBJ whole genome shotgun (WGS) entry which is preliminary data.</text>
</comment>
<dbReference type="SUPFAM" id="SSF46565">
    <property type="entry name" value="Chaperone J-domain"/>
    <property type="match status" value="1"/>
</dbReference>